<dbReference type="AlphaFoldDB" id="A0A6N7YI33"/>
<comment type="caution">
    <text evidence="5">The sequence shown here is derived from an EMBL/GenBank/DDBJ whole genome shotgun (WGS) entry which is preliminary data.</text>
</comment>
<dbReference type="InterPro" id="IPR009057">
    <property type="entry name" value="Homeodomain-like_sf"/>
</dbReference>
<dbReference type="GO" id="GO:0003700">
    <property type="term" value="F:DNA-binding transcription factor activity"/>
    <property type="evidence" value="ECO:0007669"/>
    <property type="project" value="TreeGrafter"/>
</dbReference>
<accession>A0A6N7YI33</accession>
<dbReference type="GO" id="GO:0000976">
    <property type="term" value="F:transcription cis-regulatory region binding"/>
    <property type="evidence" value="ECO:0007669"/>
    <property type="project" value="TreeGrafter"/>
</dbReference>
<evidence type="ECO:0000259" key="4">
    <source>
        <dbReference type="PROSITE" id="PS50977"/>
    </source>
</evidence>
<keyword evidence="1 2" id="KW-0238">DNA-binding</keyword>
<evidence type="ECO:0000256" key="3">
    <source>
        <dbReference type="SAM" id="MobiDB-lite"/>
    </source>
</evidence>
<dbReference type="InterPro" id="IPR036271">
    <property type="entry name" value="Tet_transcr_reg_TetR-rel_C_sf"/>
</dbReference>
<feature type="domain" description="HTH tetR-type" evidence="4">
    <location>
        <begin position="51"/>
        <end position="111"/>
    </location>
</feature>
<proteinExistence type="predicted"/>
<evidence type="ECO:0000256" key="1">
    <source>
        <dbReference type="ARBA" id="ARBA00023125"/>
    </source>
</evidence>
<dbReference type="InterPro" id="IPR001647">
    <property type="entry name" value="HTH_TetR"/>
</dbReference>
<dbReference type="EMBL" id="WMBA01000001">
    <property type="protein sequence ID" value="MTD52555.1"/>
    <property type="molecule type" value="Genomic_DNA"/>
</dbReference>
<dbReference type="PROSITE" id="PS50977">
    <property type="entry name" value="HTH_TETR_2"/>
    <property type="match status" value="1"/>
</dbReference>
<dbReference type="SUPFAM" id="SSF48498">
    <property type="entry name" value="Tetracyclin repressor-like, C-terminal domain"/>
    <property type="match status" value="1"/>
</dbReference>
<dbReference type="Gene3D" id="1.10.357.10">
    <property type="entry name" value="Tetracycline Repressor, domain 2"/>
    <property type="match status" value="1"/>
</dbReference>
<name>A0A6N7YI33_9PSEU</name>
<reference evidence="5 6" key="1">
    <citation type="submission" date="2019-11" db="EMBL/GenBank/DDBJ databases">
        <title>Draft genome of Amycolatopsis RM579.</title>
        <authorList>
            <person name="Duangmal K."/>
            <person name="Mingma R."/>
        </authorList>
    </citation>
    <scope>NUCLEOTIDE SEQUENCE [LARGE SCALE GENOMIC DNA]</scope>
    <source>
        <strain evidence="5 6">RM579</strain>
    </source>
</reference>
<feature type="region of interest" description="Disordered" evidence="3">
    <location>
        <begin position="241"/>
        <end position="263"/>
    </location>
</feature>
<dbReference type="PANTHER" id="PTHR30055:SF226">
    <property type="entry name" value="HTH-TYPE TRANSCRIPTIONAL REGULATOR PKSA"/>
    <property type="match status" value="1"/>
</dbReference>
<dbReference type="Proteomes" id="UP000440096">
    <property type="component" value="Unassembled WGS sequence"/>
</dbReference>
<organism evidence="5 6">
    <name type="scientific">Amycolatopsis pithecellobii</name>
    <dbReference type="NCBI Taxonomy" id="664692"/>
    <lineage>
        <taxon>Bacteria</taxon>
        <taxon>Bacillati</taxon>
        <taxon>Actinomycetota</taxon>
        <taxon>Actinomycetes</taxon>
        <taxon>Pseudonocardiales</taxon>
        <taxon>Pseudonocardiaceae</taxon>
        <taxon>Amycolatopsis</taxon>
    </lineage>
</organism>
<sequence length="263" mass="29498">MGRLGAQCPLIRRKVRAWNARPSRLIDCSTARPYPAAATITVVATQKERNAETRRRLLSAARQVFAENGYANATVADIVKRAGRAHGSFYLHFTNKEAALQALLEDAMAGLAVDSRTLWRWDEPELSVRKSVHRFVEEFGENRDLWLLLDQRSSLEPAFKKMSDQWFEQLSGGIVRAMLSTEAPGLLPSLDPEILAHVFAAMLSDSTRAAYQESQSWTTGELADEISSIWSRTLGYTEVTAAAEDGVKPTRPANRRRRQKPDR</sequence>
<dbReference type="PANTHER" id="PTHR30055">
    <property type="entry name" value="HTH-TYPE TRANSCRIPTIONAL REGULATOR RUTR"/>
    <property type="match status" value="1"/>
</dbReference>
<dbReference type="InterPro" id="IPR050109">
    <property type="entry name" value="HTH-type_TetR-like_transc_reg"/>
</dbReference>
<evidence type="ECO:0000256" key="2">
    <source>
        <dbReference type="PROSITE-ProRule" id="PRU00335"/>
    </source>
</evidence>
<keyword evidence="6" id="KW-1185">Reference proteome</keyword>
<feature type="compositionally biased region" description="Basic residues" evidence="3">
    <location>
        <begin position="253"/>
        <end position="263"/>
    </location>
</feature>
<feature type="DNA-binding region" description="H-T-H motif" evidence="2">
    <location>
        <begin position="74"/>
        <end position="93"/>
    </location>
</feature>
<dbReference type="Gene3D" id="1.10.10.60">
    <property type="entry name" value="Homeodomain-like"/>
    <property type="match status" value="1"/>
</dbReference>
<dbReference type="PRINTS" id="PR00455">
    <property type="entry name" value="HTHTETR"/>
</dbReference>
<evidence type="ECO:0000313" key="6">
    <source>
        <dbReference type="Proteomes" id="UP000440096"/>
    </source>
</evidence>
<dbReference type="Pfam" id="PF00440">
    <property type="entry name" value="TetR_N"/>
    <property type="match status" value="1"/>
</dbReference>
<dbReference type="SUPFAM" id="SSF46689">
    <property type="entry name" value="Homeodomain-like"/>
    <property type="match status" value="1"/>
</dbReference>
<dbReference type="OrthoDB" id="7186128at2"/>
<protein>
    <submittedName>
        <fullName evidence="5">TetR family transcriptional regulator</fullName>
    </submittedName>
</protein>
<evidence type="ECO:0000313" key="5">
    <source>
        <dbReference type="EMBL" id="MTD52555.1"/>
    </source>
</evidence>
<gene>
    <name evidence="5" type="ORF">GKO32_00945</name>
</gene>